<dbReference type="EMBL" id="MU001501">
    <property type="protein sequence ID" value="KAF2444159.1"/>
    <property type="molecule type" value="Genomic_DNA"/>
</dbReference>
<proteinExistence type="predicted"/>
<keyword evidence="3" id="KW-1185">Reference proteome</keyword>
<comment type="caution">
    <text evidence="2">The sequence shown here is derived from an EMBL/GenBank/DDBJ whole genome shotgun (WGS) entry which is preliminary data.</text>
</comment>
<evidence type="ECO:0000256" key="1">
    <source>
        <dbReference type="SAM" id="MobiDB-lite"/>
    </source>
</evidence>
<feature type="region of interest" description="Disordered" evidence="1">
    <location>
        <begin position="148"/>
        <end position="168"/>
    </location>
</feature>
<protein>
    <submittedName>
        <fullName evidence="2">Uncharacterized protein</fullName>
    </submittedName>
</protein>
<dbReference type="AlphaFoldDB" id="A0A9P4PFM0"/>
<organism evidence="2 3">
    <name type="scientific">Karstenula rhodostoma CBS 690.94</name>
    <dbReference type="NCBI Taxonomy" id="1392251"/>
    <lineage>
        <taxon>Eukaryota</taxon>
        <taxon>Fungi</taxon>
        <taxon>Dikarya</taxon>
        <taxon>Ascomycota</taxon>
        <taxon>Pezizomycotina</taxon>
        <taxon>Dothideomycetes</taxon>
        <taxon>Pleosporomycetidae</taxon>
        <taxon>Pleosporales</taxon>
        <taxon>Massarineae</taxon>
        <taxon>Didymosphaeriaceae</taxon>
        <taxon>Karstenula</taxon>
    </lineage>
</organism>
<dbReference type="Proteomes" id="UP000799764">
    <property type="component" value="Unassembled WGS sequence"/>
</dbReference>
<gene>
    <name evidence="2" type="ORF">P171DRAFT_432226</name>
</gene>
<feature type="compositionally biased region" description="Pro residues" evidence="1">
    <location>
        <begin position="149"/>
        <end position="159"/>
    </location>
</feature>
<evidence type="ECO:0000313" key="3">
    <source>
        <dbReference type="Proteomes" id="UP000799764"/>
    </source>
</evidence>
<evidence type="ECO:0000313" key="2">
    <source>
        <dbReference type="EMBL" id="KAF2444159.1"/>
    </source>
</evidence>
<accession>A0A9P4PFM0</accession>
<name>A0A9P4PFM0_9PLEO</name>
<sequence length="178" mass="18739">MCSPGDGCGECCPCFVVSTSRLSLRVPLPHPHVRVGSQIQRQRLFAPVRKRERGVVARVGIGSEACGEELGAIRDDPISCFCGQARAPIGVVAFLMPAYVRAFQGVFVCALRSRNGHLSLLLGGSLIVLRTLLPARLCQHSCPISSLPPAMPSPPPDPTLPGYGQSSAPAMTVPTAAV</sequence>
<reference evidence="2" key="1">
    <citation type="journal article" date="2020" name="Stud. Mycol.">
        <title>101 Dothideomycetes genomes: a test case for predicting lifestyles and emergence of pathogens.</title>
        <authorList>
            <person name="Haridas S."/>
            <person name="Albert R."/>
            <person name="Binder M."/>
            <person name="Bloem J."/>
            <person name="Labutti K."/>
            <person name="Salamov A."/>
            <person name="Andreopoulos B."/>
            <person name="Baker S."/>
            <person name="Barry K."/>
            <person name="Bills G."/>
            <person name="Bluhm B."/>
            <person name="Cannon C."/>
            <person name="Castanera R."/>
            <person name="Culley D."/>
            <person name="Daum C."/>
            <person name="Ezra D."/>
            <person name="Gonzalez J."/>
            <person name="Henrissat B."/>
            <person name="Kuo A."/>
            <person name="Liang C."/>
            <person name="Lipzen A."/>
            <person name="Lutzoni F."/>
            <person name="Magnuson J."/>
            <person name="Mondo S."/>
            <person name="Nolan M."/>
            <person name="Ohm R."/>
            <person name="Pangilinan J."/>
            <person name="Park H.-J."/>
            <person name="Ramirez L."/>
            <person name="Alfaro M."/>
            <person name="Sun H."/>
            <person name="Tritt A."/>
            <person name="Yoshinaga Y."/>
            <person name="Zwiers L.-H."/>
            <person name="Turgeon B."/>
            <person name="Goodwin S."/>
            <person name="Spatafora J."/>
            <person name="Crous P."/>
            <person name="Grigoriev I."/>
        </authorList>
    </citation>
    <scope>NUCLEOTIDE SEQUENCE</scope>
    <source>
        <strain evidence="2">CBS 690.94</strain>
    </source>
</reference>